<evidence type="ECO:0000256" key="6">
    <source>
        <dbReference type="SAM" id="MobiDB-lite"/>
    </source>
</evidence>
<keyword evidence="5 7" id="KW-0472">Membrane</keyword>
<sequence length="447" mass="49666">MELIGNKQRRREEAGESGRESSAEALLSGETRLYQKHFPGTGIWRKARGASSAGTTWSSPRGPEAKQERSVPHRRSLPSAEAPRNPRSGEQRALLRASRPRPRLQGELPGPVGERLHPPVRREGHGEIGDHRLPGAHPQDGLLQVPPPPPQRRAHGRSGGGGGAASSFAGRDQANGVGTVIDEHLLEFLLRMDHSEEADNPVPATVSNLVVHIIDTYVDHVHDIITNLEMELDAVELELDKGGFTAKKQMMDDRRFPKMHLNLQRLLLPAQVVAHGEQVFPRVKEKLANKSWFASEDTLSLEELIGRLRRLKENVGFIVNRVTAIQAGLDSWQAEQINRKLYYLSFLSMIFLPLSIVTGIFGMNVGGVPWTAQRAPSLDNGFRNVLLICAGILLFLLVCFTFPALYARISAWKRRRALKRNLSLNRKSFLKRGANGSPSEGRGYVRI</sequence>
<reference evidence="8 9" key="1">
    <citation type="submission" date="2019-12" db="EMBL/GenBank/DDBJ databases">
        <authorList>
            <person name="Scholz U."/>
            <person name="Mascher M."/>
            <person name="Fiebig A."/>
        </authorList>
    </citation>
    <scope>NUCLEOTIDE SEQUENCE</scope>
</reference>
<evidence type="ECO:0000256" key="2">
    <source>
        <dbReference type="ARBA" id="ARBA00009765"/>
    </source>
</evidence>
<dbReference type="PANTHER" id="PTHR47468">
    <property type="entry name" value="OS08G0130000 PROTEIN"/>
    <property type="match status" value="1"/>
</dbReference>
<dbReference type="InterPro" id="IPR045863">
    <property type="entry name" value="CorA_TM1_TM2"/>
</dbReference>
<feature type="compositionally biased region" description="Basic and acidic residues" evidence="6">
    <location>
        <begin position="10"/>
        <end position="22"/>
    </location>
</feature>
<keyword evidence="4 7" id="KW-1133">Transmembrane helix</keyword>
<dbReference type="EMBL" id="CACRZD030000007">
    <property type="protein sequence ID" value="CAA6663104.1"/>
    <property type="molecule type" value="Genomic_DNA"/>
</dbReference>
<dbReference type="SUPFAM" id="SSF144083">
    <property type="entry name" value="Magnesium transport protein CorA, transmembrane region"/>
    <property type="match status" value="1"/>
</dbReference>
<feature type="region of interest" description="Disordered" evidence="6">
    <location>
        <begin position="1"/>
        <end position="171"/>
    </location>
</feature>
<dbReference type="EMBL" id="LR743594">
    <property type="protein sequence ID" value="CAA2623562.1"/>
    <property type="molecule type" value="Genomic_DNA"/>
</dbReference>
<dbReference type="GO" id="GO:0016020">
    <property type="term" value="C:membrane"/>
    <property type="evidence" value="ECO:0007669"/>
    <property type="project" value="UniProtKB-SubCell"/>
</dbReference>
<gene>
    <name evidence="8" type="ORF">SI7747_07009489</name>
</gene>
<evidence type="ECO:0000256" key="1">
    <source>
        <dbReference type="ARBA" id="ARBA00004141"/>
    </source>
</evidence>
<dbReference type="Proteomes" id="UP001189122">
    <property type="component" value="Unassembled WGS sequence"/>
</dbReference>
<evidence type="ECO:0000256" key="5">
    <source>
        <dbReference type="ARBA" id="ARBA00023136"/>
    </source>
</evidence>
<evidence type="ECO:0000256" key="7">
    <source>
        <dbReference type="SAM" id="Phobius"/>
    </source>
</evidence>
<keyword evidence="3 7" id="KW-0812">Transmembrane</keyword>
<evidence type="ECO:0000256" key="3">
    <source>
        <dbReference type="ARBA" id="ARBA00022692"/>
    </source>
</evidence>
<dbReference type="AlphaFoldDB" id="A0A7I8IYQ6"/>
<dbReference type="Pfam" id="PF01544">
    <property type="entry name" value="CorA"/>
    <property type="match status" value="1"/>
</dbReference>
<feature type="transmembrane region" description="Helical" evidence="7">
    <location>
        <begin position="385"/>
        <end position="406"/>
    </location>
</feature>
<dbReference type="SUPFAM" id="SSF143865">
    <property type="entry name" value="CorA soluble domain-like"/>
    <property type="match status" value="1"/>
</dbReference>
<dbReference type="Gene3D" id="1.20.58.340">
    <property type="entry name" value="Magnesium transport protein CorA, transmembrane region"/>
    <property type="match status" value="2"/>
</dbReference>
<dbReference type="InterPro" id="IPR045861">
    <property type="entry name" value="CorA_cytoplasmic_dom"/>
</dbReference>
<evidence type="ECO:0000256" key="4">
    <source>
        <dbReference type="ARBA" id="ARBA00022989"/>
    </source>
</evidence>
<evidence type="ECO:0000313" key="9">
    <source>
        <dbReference type="Proteomes" id="UP001189122"/>
    </source>
</evidence>
<protein>
    <submittedName>
        <fullName evidence="8">Uncharacterized protein</fullName>
    </submittedName>
</protein>
<comment type="similarity">
    <text evidence="2">Belongs to the CorA metal ion transporter (MIT) (TC 1.A.35) family.</text>
</comment>
<dbReference type="PANTHER" id="PTHR47468:SF1">
    <property type="entry name" value="OS08G0130000 PROTEIN"/>
    <property type="match status" value="1"/>
</dbReference>
<dbReference type="InterPro" id="IPR002523">
    <property type="entry name" value="MgTranspt_CorA/ZnTranspt_ZntB"/>
</dbReference>
<dbReference type="GO" id="GO:0046873">
    <property type="term" value="F:metal ion transmembrane transporter activity"/>
    <property type="evidence" value="ECO:0007669"/>
    <property type="project" value="InterPro"/>
</dbReference>
<proteinExistence type="inferred from homology"/>
<organism evidence="8">
    <name type="scientific">Spirodela intermedia</name>
    <name type="common">Intermediate duckweed</name>
    <dbReference type="NCBI Taxonomy" id="51605"/>
    <lineage>
        <taxon>Eukaryota</taxon>
        <taxon>Viridiplantae</taxon>
        <taxon>Streptophyta</taxon>
        <taxon>Embryophyta</taxon>
        <taxon>Tracheophyta</taxon>
        <taxon>Spermatophyta</taxon>
        <taxon>Magnoliopsida</taxon>
        <taxon>Liliopsida</taxon>
        <taxon>Araceae</taxon>
        <taxon>Lemnoideae</taxon>
        <taxon>Spirodela</taxon>
    </lineage>
</organism>
<accession>A0A7I8IYQ6</accession>
<name>A0A7I8IYQ6_SPIIN</name>
<keyword evidence="9" id="KW-1185">Reference proteome</keyword>
<feature type="transmembrane region" description="Helical" evidence="7">
    <location>
        <begin position="341"/>
        <end position="365"/>
    </location>
</feature>
<comment type="subcellular location">
    <subcellularLocation>
        <location evidence="1">Membrane</location>
        <topology evidence="1">Multi-pass membrane protein</topology>
    </subcellularLocation>
</comment>
<feature type="compositionally biased region" description="Basic and acidic residues" evidence="6">
    <location>
        <begin position="114"/>
        <end position="133"/>
    </location>
</feature>
<evidence type="ECO:0000313" key="8">
    <source>
        <dbReference type="EMBL" id="CAA2623562.1"/>
    </source>
</evidence>